<organism evidence="1 2">
    <name type="scientific">Croceibacter atlanticus (strain ATCC BAA-628 / JCM 21780 / CIP 108009 / IAM 15332 / KCTC 12090 / HTCC2559)</name>
    <dbReference type="NCBI Taxonomy" id="216432"/>
    <lineage>
        <taxon>Bacteria</taxon>
        <taxon>Pseudomonadati</taxon>
        <taxon>Bacteroidota</taxon>
        <taxon>Flavobacteriia</taxon>
        <taxon>Flavobacteriales</taxon>
        <taxon>Flavobacteriaceae</taxon>
        <taxon>Croceibacter</taxon>
    </lineage>
</organism>
<accession>A3U4L4</accession>
<dbReference type="Proteomes" id="UP000002297">
    <property type="component" value="Chromosome"/>
</dbReference>
<dbReference type="STRING" id="216432.CA2559_00460"/>
<dbReference type="HOGENOM" id="CLU_1353219_0_0_10"/>
<dbReference type="EMBL" id="CP002046">
    <property type="protein sequence ID" value="EAP87181.1"/>
    <property type="molecule type" value="Genomic_DNA"/>
</dbReference>
<evidence type="ECO:0008006" key="3">
    <source>
        <dbReference type="Google" id="ProtNLM"/>
    </source>
</evidence>
<dbReference type="OrthoDB" id="979254at2"/>
<dbReference type="SUPFAM" id="SSF55961">
    <property type="entry name" value="Bet v1-like"/>
    <property type="match status" value="1"/>
</dbReference>
<evidence type="ECO:0000313" key="1">
    <source>
        <dbReference type="EMBL" id="EAP87181.1"/>
    </source>
</evidence>
<dbReference type="eggNOG" id="ENOG50300PY">
    <property type="taxonomic scope" value="Bacteria"/>
</dbReference>
<dbReference type="RefSeq" id="WP_013185862.1">
    <property type="nucleotide sequence ID" value="NC_014230.1"/>
</dbReference>
<dbReference type="GeneID" id="89451895"/>
<proteinExistence type="predicted"/>
<dbReference type="InterPro" id="IPR023393">
    <property type="entry name" value="START-like_dom_sf"/>
</dbReference>
<dbReference type="AlphaFoldDB" id="A3U4L4"/>
<name>A3U4L4_CROAH</name>
<sequence length="203" mass="23636">MNTIKYITIIALLTSLGLFSQERNWTTEKSKDGKTVVNYELVKEYNGTHFYYIAQTTANVSLEELDAYFSNTDNHKYFIERTTTTEEFKKISDNQWLAYYFFDAPWPLPNSDLVIELSRTKIDDDKLIFTAVSVKNDYKKSDVDRMKTYKVIYEFEKISDSTTKITYNADYIPIGSIPNFLIRSWFPEGPANIVTNLGTLKKN</sequence>
<gene>
    <name evidence="1" type="ordered locus">CA2559_00460</name>
</gene>
<dbReference type="KEGG" id="cat:CA2559_00460"/>
<protein>
    <recommendedName>
        <fullName evidence="3">START domain-containing protein</fullName>
    </recommendedName>
</protein>
<evidence type="ECO:0000313" key="2">
    <source>
        <dbReference type="Proteomes" id="UP000002297"/>
    </source>
</evidence>
<keyword evidence="2" id="KW-1185">Reference proteome</keyword>
<dbReference type="Gene3D" id="3.30.530.20">
    <property type="match status" value="1"/>
</dbReference>
<reference evidence="1 2" key="1">
    <citation type="journal article" date="2010" name="J. Bacteriol.">
        <title>The complete genome sequence of Croceibacter atlanticus HTCC2559T.</title>
        <authorList>
            <person name="Oh H.M."/>
            <person name="Kang I."/>
            <person name="Ferriera S."/>
            <person name="Giovannoni S.J."/>
            <person name="Cho J.C."/>
        </authorList>
    </citation>
    <scope>NUCLEOTIDE SEQUENCE [LARGE SCALE GENOMIC DNA]</scope>
    <source>
        <strain evidence="2">ATCC BAA-628 / HTCC2559 / KCTC 12090</strain>
    </source>
</reference>